<dbReference type="EMBL" id="JXJW01000001">
    <property type="protein sequence ID" value="PCS08940.1"/>
    <property type="molecule type" value="Genomic_DNA"/>
</dbReference>
<reference evidence="1 2" key="1">
    <citation type="submission" date="2014-12" db="EMBL/GenBank/DDBJ databases">
        <title>Draft genome sequences of 10 type strains of Lactococcus.</title>
        <authorList>
            <person name="Sun Z."/>
            <person name="Zhong Z."/>
            <person name="Liu W."/>
            <person name="Zhang W."/>
            <person name="Zhang H."/>
        </authorList>
    </citation>
    <scope>NUCLEOTIDE SEQUENCE [LARGE SCALE GENOMIC DNA]</scope>
    <source>
        <strain evidence="1 2">DSM 6634</strain>
    </source>
</reference>
<dbReference type="AlphaFoldDB" id="A0A2A5S666"/>
<proteinExistence type="predicted"/>
<sequence length="45" mass="5230">MKLITAQIIKYLSSEEFSNSIKKLIKNMVEQLVKLVMSEKKMVSK</sequence>
<organism evidence="1 2">
    <name type="scientific">Pseudolactococcus piscium</name>
    <dbReference type="NCBI Taxonomy" id="1364"/>
    <lineage>
        <taxon>Bacteria</taxon>
        <taxon>Bacillati</taxon>
        <taxon>Bacillota</taxon>
        <taxon>Bacilli</taxon>
        <taxon>Lactobacillales</taxon>
        <taxon>Streptococcaceae</taxon>
        <taxon>Pseudolactococcus</taxon>
    </lineage>
</organism>
<gene>
    <name evidence="1" type="ORF">RU86_GL000176</name>
</gene>
<protein>
    <submittedName>
        <fullName evidence="1">Uncharacterized protein</fullName>
    </submittedName>
</protein>
<evidence type="ECO:0000313" key="2">
    <source>
        <dbReference type="Proteomes" id="UP000218282"/>
    </source>
</evidence>
<comment type="caution">
    <text evidence="1">The sequence shown here is derived from an EMBL/GenBank/DDBJ whole genome shotgun (WGS) entry which is preliminary data.</text>
</comment>
<keyword evidence="2" id="KW-1185">Reference proteome</keyword>
<evidence type="ECO:0000313" key="1">
    <source>
        <dbReference type="EMBL" id="PCS08940.1"/>
    </source>
</evidence>
<name>A0A2A5S666_9LACT</name>
<dbReference type="Proteomes" id="UP000218282">
    <property type="component" value="Unassembled WGS sequence"/>
</dbReference>
<accession>A0A2A5S666</accession>